<dbReference type="EMBL" id="QYUP01000149">
    <property type="protein sequence ID" value="RJG11425.1"/>
    <property type="molecule type" value="Genomic_DNA"/>
</dbReference>
<keyword evidence="3" id="KW-1185">Reference proteome</keyword>
<dbReference type="PANTHER" id="PTHR40115">
    <property type="entry name" value="INNER MEMBRANE PROTEIN WITH PEPSY TM HELIX"/>
    <property type="match status" value="1"/>
</dbReference>
<evidence type="ECO:0000256" key="1">
    <source>
        <dbReference type="SAM" id="Phobius"/>
    </source>
</evidence>
<dbReference type="OrthoDB" id="27171at2"/>
<proteinExistence type="predicted"/>
<dbReference type="InterPro" id="IPR032307">
    <property type="entry name" value="PepSY_TM-like_2"/>
</dbReference>
<evidence type="ECO:0000313" key="3">
    <source>
        <dbReference type="Proteomes" id="UP000284006"/>
    </source>
</evidence>
<name>A0A418XG41_9BURK</name>
<dbReference type="Proteomes" id="UP000284006">
    <property type="component" value="Unassembled WGS sequence"/>
</dbReference>
<reference evidence="2 3" key="1">
    <citation type="submission" date="2018-09" db="EMBL/GenBank/DDBJ databases">
        <authorList>
            <person name="Zhu H."/>
        </authorList>
    </citation>
    <scope>NUCLEOTIDE SEQUENCE [LARGE SCALE GENOMIC DNA]</scope>
    <source>
        <strain evidence="2 3">K1S02-61</strain>
    </source>
</reference>
<evidence type="ECO:0000313" key="2">
    <source>
        <dbReference type="EMBL" id="RJG11425.1"/>
    </source>
</evidence>
<evidence type="ECO:0008006" key="4">
    <source>
        <dbReference type="Google" id="ProtNLM"/>
    </source>
</evidence>
<dbReference type="PANTHER" id="PTHR40115:SF1">
    <property type="entry name" value="INNER MEMBRANE PROTEIN WITH PEPSY TM HELIX"/>
    <property type="match status" value="1"/>
</dbReference>
<dbReference type="Pfam" id="PF16357">
    <property type="entry name" value="PepSY_TM_like_2"/>
    <property type="match status" value="1"/>
</dbReference>
<accession>A0A418XG41</accession>
<dbReference type="AlphaFoldDB" id="A0A418XG41"/>
<keyword evidence="1" id="KW-0812">Transmembrane</keyword>
<feature type="transmembrane region" description="Helical" evidence="1">
    <location>
        <begin position="164"/>
        <end position="186"/>
    </location>
</feature>
<feature type="transmembrane region" description="Helical" evidence="1">
    <location>
        <begin position="198"/>
        <end position="216"/>
    </location>
</feature>
<feature type="transmembrane region" description="Helical" evidence="1">
    <location>
        <begin position="27"/>
        <end position="49"/>
    </location>
</feature>
<keyword evidence="1" id="KW-0472">Membrane</keyword>
<protein>
    <recommendedName>
        <fullName evidence="4">Peptidase</fullName>
    </recommendedName>
</protein>
<sequence>MPASNPTDRPALPGAGRAIWLKTLHQWHWISAAMCLLGMLMFSATGFTLNHAAQIEAKPQVTSSKAELPAPLRTRMEQSAEQHADASAPLPPAVEGWVRTTFGIDVDGVNAEWSPEDAYVPLPRPGGDAWLRIGVDGAAEYEVTSRGAISWLNDLHKGRNTGPVWSWFIDIFAIACLAFSITGFLILKLHAANRPSTWPVVGFGIIAPVLIAILFIH</sequence>
<organism evidence="2 3">
    <name type="scientific">Massilia cavernae</name>
    <dbReference type="NCBI Taxonomy" id="2320864"/>
    <lineage>
        <taxon>Bacteria</taxon>
        <taxon>Pseudomonadati</taxon>
        <taxon>Pseudomonadota</taxon>
        <taxon>Betaproteobacteria</taxon>
        <taxon>Burkholderiales</taxon>
        <taxon>Oxalobacteraceae</taxon>
        <taxon>Telluria group</taxon>
        <taxon>Massilia</taxon>
    </lineage>
</organism>
<dbReference type="RefSeq" id="WP_119812477.1">
    <property type="nucleotide sequence ID" value="NZ_QYUP01000149.1"/>
</dbReference>
<gene>
    <name evidence="2" type="ORF">D3872_20085</name>
</gene>
<comment type="caution">
    <text evidence="2">The sequence shown here is derived from an EMBL/GenBank/DDBJ whole genome shotgun (WGS) entry which is preliminary data.</text>
</comment>
<keyword evidence="1" id="KW-1133">Transmembrane helix</keyword>